<gene>
    <name evidence="2" type="ORF">HPB51_025026</name>
</gene>
<reference evidence="2" key="1">
    <citation type="journal article" date="2020" name="Cell">
        <title>Large-Scale Comparative Analyses of Tick Genomes Elucidate Their Genetic Diversity and Vector Capacities.</title>
        <authorList>
            <consortium name="Tick Genome and Microbiome Consortium (TIGMIC)"/>
            <person name="Jia N."/>
            <person name="Wang J."/>
            <person name="Shi W."/>
            <person name="Du L."/>
            <person name="Sun Y."/>
            <person name="Zhan W."/>
            <person name="Jiang J.F."/>
            <person name="Wang Q."/>
            <person name="Zhang B."/>
            <person name="Ji P."/>
            <person name="Bell-Sakyi L."/>
            <person name="Cui X.M."/>
            <person name="Yuan T.T."/>
            <person name="Jiang B.G."/>
            <person name="Yang W.F."/>
            <person name="Lam T.T."/>
            <person name="Chang Q.C."/>
            <person name="Ding S.J."/>
            <person name="Wang X.J."/>
            <person name="Zhu J.G."/>
            <person name="Ruan X.D."/>
            <person name="Zhao L."/>
            <person name="Wei J.T."/>
            <person name="Ye R.Z."/>
            <person name="Que T.C."/>
            <person name="Du C.H."/>
            <person name="Zhou Y.H."/>
            <person name="Cheng J.X."/>
            <person name="Dai P.F."/>
            <person name="Guo W.B."/>
            <person name="Han X.H."/>
            <person name="Huang E.J."/>
            <person name="Li L.F."/>
            <person name="Wei W."/>
            <person name="Gao Y.C."/>
            <person name="Liu J.Z."/>
            <person name="Shao H.Z."/>
            <person name="Wang X."/>
            <person name="Wang C.C."/>
            <person name="Yang T.C."/>
            <person name="Huo Q.B."/>
            <person name="Li W."/>
            <person name="Chen H.Y."/>
            <person name="Chen S.E."/>
            <person name="Zhou L.G."/>
            <person name="Ni X.B."/>
            <person name="Tian J.H."/>
            <person name="Sheng Y."/>
            <person name="Liu T."/>
            <person name="Pan Y.S."/>
            <person name="Xia L.Y."/>
            <person name="Li J."/>
            <person name="Zhao F."/>
            <person name="Cao W.C."/>
        </authorList>
    </citation>
    <scope>NUCLEOTIDE SEQUENCE</scope>
    <source>
        <strain evidence="2">Rmic-2018</strain>
    </source>
</reference>
<organism evidence="2 3">
    <name type="scientific">Rhipicephalus microplus</name>
    <name type="common">Cattle tick</name>
    <name type="synonym">Boophilus microplus</name>
    <dbReference type="NCBI Taxonomy" id="6941"/>
    <lineage>
        <taxon>Eukaryota</taxon>
        <taxon>Metazoa</taxon>
        <taxon>Ecdysozoa</taxon>
        <taxon>Arthropoda</taxon>
        <taxon>Chelicerata</taxon>
        <taxon>Arachnida</taxon>
        <taxon>Acari</taxon>
        <taxon>Parasitiformes</taxon>
        <taxon>Ixodida</taxon>
        <taxon>Ixodoidea</taxon>
        <taxon>Ixodidae</taxon>
        <taxon>Rhipicephalinae</taxon>
        <taxon>Rhipicephalus</taxon>
        <taxon>Boophilus</taxon>
    </lineage>
</organism>
<feature type="compositionally biased region" description="Basic and acidic residues" evidence="1">
    <location>
        <begin position="219"/>
        <end position="236"/>
    </location>
</feature>
<sequence>MSEVDKVWHLLKGIAEDVYNYFIGKERLDSAADVIKHCRTFYTWKIRRITPKFSRLTNVATVAGIEDSYNVRLDLENTVRQVVREELQCHNKSVNAVKAAQFGCIFHQPHEPAPVVSSLSAMPGIADSRTDPLQQHHHPFPDDVTHDKCAYWGATKNWHLEDRVSYSQRPRAAYSEVYNVSRPSPICNSCGAIGHISRFCRRHHQTRYGPPPTWPKFKGVNDDHGPAEHRATNATG</sequence>
<dbReference type="Proteomes" id="UP000821866">
    <property type="component" value="Chromosome 8"/>
</dbReference>
<evidence type="ECO:0000313" key="3">
    <source>
        <dbReference type="Proteomes" id="UP000821866"/>
    </source>
</evidence>
<proteinExistence type="predicted"/>
<name>A0A9J6DDY2_RHIMP</name>
<protein>
    <recommendedName>
        <fullName evidence="4">CCHC-type domain-containing protein</fullName>
    </recommendedName>
</protein>
<evidence type="ECO:0008006" key="4">
    <source>
        <dbReference type="Google" id="ProtNLM"/>
    </source>
</evidence>
<comment type="caution">
    <text evidence="2">The sequence shown here is derived from an EMBL/GenBank/DDBJ whole genome shotgun (WGS) entry which is preliminary data.</text>
</comment>
<reference evidence="2" key="2">
    <citation type="submission" date="2021-09" db="EMBL/GenBank/DDBJ databases">
        <authorList>
            <person name="Jia N."/>
            <person name="Wang J."/>
            <person name="Shi W."/>
            <person name="Du L."/>
            <person name="Sun Y."/>
            <person name="Zhan W."/>
            <person name="Jiang J."/>
            <person name="Wang Q."/>
            <person name="Zhang B."/>
            <person name="Ji P."/>
            <person name="Sakyi L.B."/>
            <person name="Cui X."/>
            <person name="Yuan T."/>
            <person name="Jiang B."/>
            <person name="Yang W."/>
            <person name="Lam T.T.-Y."/>
            <person name="Chang Q."/>
            <person name="Ding S."/>
            <person name="Wang X."/>
            <person name="Zhu J."/>
            <person name="Ruan X."/>
            <person name="Zhao L."/>
            <person name="Wei J."/>
            <person name="Que T."/>
            <person name="Du C."/>
            <person name="Cheng J."/>
            <person name="Dai P."/>
            <person name="Han X."/>
            <person name="Huang E."/>
            <person name="Gao Y."/>
            <person name="Liu J."/>
            <person name="Shao H."/>
            <person name="Ye R."/>
            <person name="Li L."/>
            <person name="Wei W."/>
            <person name="Wang X."/>
            <person name="Wang C."/>
            <person name="Huo Q."/>
            <person name="Li W."/>
            <person name="Guo W."/>
            <person name="Chen H."/>
            <person name="Chen S."/>
            <person name="Zhou L."/>
            <person name="Zhou L."/>
            <person name="Ni X."/>
            <person name="Tian J."/>
            <person name="Zhou Y."/>
            <person name="Sheng Y."/>
            <person name="Liu T."/>
            <person name="Pan Y."/>
            <person name="Xia L."/>
            <person name="Li J."/>
            <person name="Zhao F."/>
            <person name="Cao W."/>
        </authorList>
    </citation>
    <scope>NUCLEOTIDE SEQUENCE</scope>
    <source>
        <strain evidence="2">Rmic-2018</strain>
        <tissue evidence="2">Larvae</tissue>
    </source>
</reference>
<feature type="region of interest" description="Disordered" evidence="1">
    <location>
        <begin position="210"/>
        <end position="236"/>
    </location>
</feature>
<evidence type="ECO:0000313" key="2">
    <source>
        <dbReference type="EMBL" id="KAH8020145.1"/>
    </source>
</evidence>
<accession>A0A9J6DDY2</accession>
<dbReference type="EMBL" id="JABSTU010000010">
    <property type="protein sequence ID" value="KAH8020145.1"/>
    <property type="molecule type" value="Genomic_DNA"/>
</dbReference>
<keyword evidence="3" id="KW-1185">Reference proteome</keyword>
<evidence type="ECO:0000256" key="1">
    <source>
        <dbReference type="SAM" id="MobiDB-lite"/>
    </source>
</evidence>
<dbReference type="AlphaFoldDB" id="A0A9J6DDY2"/>